<reference evidence="2" key="1">
    <citation type="submission" date="2016-09" db="EMBL/GenBank/DDBJ databases">
        <authorList>
            <consortium name="Pathogen Informatics"/>
            <person name="Sun Q."/>
            <person name="Inoue M."/>
        </authorList>
    </citation>
    <scope>NUCLEOTIDE SEQUENCE</scope>
</reference>
<keyword evidence="3" id="KW-1185">Reference proteome</keyword>
<evidence type="ECO:0000313" key="2">
    <source>
        <dbReference type="EMBL" id="SOV19830.1"/>
    </source>
</evidence>
<dbReference type="EMBL" id="LT969437">
    <property type="protein sequence ID" value="SOV19830.1"/>
    <property type="molecule type" value="Genomic_DNA"/>
</dbReference>
<evidence type="ECO:0000259" key="1">
    <source>
        <dbReference type="PROSITE" id="PS51286"/>
    </source>
</evidence>
<dbReference type="SMART" id="SM00952">
    <property type="entry name" value="RAP"/>
    <property type="match status" value="1"/>
</dbReference>
<protein>
    <recommendedName>
        <fullName evidence="1">RAP domain-containing protein</fullName>
    </recommendedName>
</protein>
<dbReference type="Pfam" id="PF08373">
    <property type="entry name" value="RAP"/>
    <property type="match status" value="1"/>
</dbReference>
<feature type="domain" description="RAP" evidence="1">
    <location>
        <begin position="484"/>
        <end position="557"/>
    </location>
</feature>
<gene>
    <name evidence="2" type="ORF">PGABG01_1470000</name>
</gene>
<dbReference type="PROSITE" id="PS51286">
    <property type="entry name" value="RAP"/>
    <property type="match status" value="1"/>
</dbReference>
<dbReference type="InterPro" id="IPR013584">
    <property type="entry name" value="RAP"/>
</dbReference>
<organism evidence="2 3">
    <name type="scientific">Plasmodium gaboni</name>
    <dbReference type="NCBI Taxonomy" id="647221"/>
    <lineage>
        <taxon>Eukaryota</taxon>
        <taxon>Sar</taxon>
        <taxon>Alveolata</taxon>
        <taxon>Apicomplexa</taxon>
        <taxon>Aconoidasida</taxon>
        <taxon>Haemosporida</taxon>
        <taxon>Plasmodiidae</taxon>
        <taxon>Plasmodium</taxon>
        <taxon>Plasmodium (Laverania)</taxon>
    </lineage>
</organism>
<dbReference type="Proteomes" id="UP000831156">
    <property type="component" value="Chromosome 14"/>
</dbReference>
<accession>A0ABY1UV72</accession>
<name>A0ABY1UV72_9APIC</name>
<proteinExistence type="predicted"/>
<evidence type="ECO:0000313" key="3">
    <source>
        <dbReference type="Proteomes" id="UP000831156"/>
    </source>
</evidence>
<sequence length="572" mass="69752">MRVMKRNAWWFYSKRCNSSVTTCQSDIFECSSYFKKFKRYSENLIECIEKYKKDKVFSLNNYINYKKEIKNVIHLLFKEESLNKLNKNNLLSIFTYSVLLSNRISFPHNEKKNLLLLYIHHNIDKNKTFLNNKDNYMDNKNIGDQKETEMSNEMTKEMTKERAKDLLLILKYIFYLNVDYDKYIFNHIYQDLNNYIDLYSLEELNVCIKLLSNIKNKKWINHKIIIRCINEIINKFKDIKITNQHIHTINHNVIVNIIKACSRLNYEINDIQVLLDHFKDKYQKTENHDNEIENTINENNEKNIHMLIKIIYNLFLCNYYNYKHMNQLLYLLKISLFPNESQKEYPTYHKYNYNNNIILDNNINFNNEQEKHNIYSNHISNDNINNINQLYFNKQQNKYKNVISRADSISYINIYRLKFIYLLISSDNYLFNHFYKPNEHLFDVIRDIHIKDIKMKETIFSKHVKYFLKESGLKISHNIVHIYPVITLTNYKHTCVELIHNISINKKMKDSPNKLHKNYINHKIKHLQFLGWNVIILYEYEWKTLRNFDEKLEYIKKKFKSIKEHEQNEFMK</sequence>